<sequence>MPDVSNQPALDIFQFRNEVIGDYRRYIESFLKISDPKVKEFVTKELEQGKLWSDPLVQLNPTYKKGATVTQLVQQGVLHPECDRYFSKNGKPFHFHHHQEQAFLAAQRQEP</sequence>
<reference evidence="1 2" key="1">
    <citation type="submission" date="2015-02" db="EMBL/GenBank/DDBJ databases">
        <title>Draft genome of a novel marine cyanobacterium (Chroococcales) isolated from South Atlantic Ocean.</title>
        <authorList>
            <person name="Rigonato J."/>
            <person name="Alvarenga D.O."/>
            <person name="Branco L.H."/>
            <person name="Varani A.M."/>
            <person name="Brandini F.P."/>
            <person name="Fiore M.F."/>
        </authorList>
    </citation>
    <scope>NUCLEOTIDE SEQUENCE [LARGE SCALE GENOMIC DNA]</scope>
    <source>
        <strain evidence="1 2">CENA595</strain>
    </source>
</reference>
<dbReference type="STRING" id="1618023.UH38_23050"/>
<evidence type="ECO:0000313" key="1">
    <source>
        <dbReference type="EMBL" id="KJH69610.1"/>
    </source>
</evidence>
<dbReference type="EMBL" id="JYON01000038">
    <property type="protein sequence ID" value="KJH69610.1"/>
    <property type="molecule type" value="Genomic_DNA"/>
</dbReference>
<organism evidence="1 2">
    <name type="scientific">Aliterella atlantica CENA595</name>
    <dbReference type="NCBI Taxonomy" id="1618023"/>
    <lineage>
        <taxon>Bacteria</taxon>
        <taxon>Bacillati</taxon>
        <taxon>Cyanobacteriota</taxon>
        <taxon>Cyanophyceae</taxon>
        <taxon>Chroococcidiopsidales</taxon>
        <taxon>Aliterellaceae</taxon>
        <taxon>Aliterella</taxon>
    </lineage>
</organism>
<keyword evidence="2" id="KW-1185">Reference proteome</keyword>
<dbReference type="Proteomes" id="UP000032452">
    <property type="component" value="Unassembled WGS sequence"/>
</dbReference>
<dbReference type="RefSeq" id="WP_045057047.1">
    <property type="nucleotide sequence ID" value="NZ_CAWMDP010000039.1"/>
</dbReference>
<protein>
    <submittedName>
        <fullName evidence="1">Uncharacterized protein</fullName>
    </submittedName>
</protein>
<evidence type="ECO:0000313" key="2">
    <source>
        <dbReference type="Proteomes" id="UP000032452"/>
    </source>
</evidence>
<name>A0A0D8ZLJ0_9CYAN</name>
<gene>
    <name evidence="1" type="ORF">UH38_23050</name>
</gene>
<accession>A0A0D8ZLJ0</accession>
<comment type="caution">
    <text evidence="1">The sequence shown here is derived from an EMBL/GenBank/DDBJ whole genome shotgun (WGS) entry which is preliminary data.</text>
</comment>
<proteinExistence type="predicted"/>
<dbReference type="AlphaFoldDB" id="A0A0D8ZLJ0"/>
<feature type="non-terminal residue" evidence="1">
    <location>
        <position position="111"/>
    </location>
</feature>